<dbReference type="SUPFAM" id="SSF53254">
    <property type="entry name" value="Phosphoglycerate mutase-like"/>
    <property type="match status" value="1"/>
</dbReference>
<dbReference type="SMART" id="SM00855">
    <property type="entry name" value="PGAM"/>
    <property type="match status" value="1"/>
</dbReference>
<dbReference type="EMBL" id="JAWJYN010000003">
    <property type="protein sequence ID" value="MDZ8162933.1"/>
    <property type="molecule type" value="Genomic_DNA"/>
</dbReference>
<dbReference type="InterPro" id="IPR029033">
    <property type="entry name" value="His_PPase_superfam"/>
</dbReference>
<reference evidence="1 2" key="1">
    <citation type="submission" date="2023-10" db="EMBL/GenBank/DDBJ databases">
        <title>Microbacterium xanthum sp. nov., isolated from seaweed.</title>
        <authorList>
            <person name="Lee S.D."/>
        </authorList>
    </citation>
    <scope>NUCLEOTIDE SEQUENCE [LARGE SCALE GENOMIC DNA]</scope>
    <source>
        <strain evidence="1 2">KCTC 19124</strain>
    </source>
</reference>
<evidence type="ECO:0000313" key="2">
    <source>
        <dbReference type="Proteomes" id="UP001291912"/>
    </source>
</evidence>
<dbReference type="Gene3D" id="3.40.50.1240">
    <property type="entry name" value="Phosphoglycerate mutase-like"/>
    <property type="match status" value="1"/>
</dbReference>
<comment type="caution">
    <text evidence="1">The sequence shown here is derived from an EMBL/GenBank/DDBJ whole genome shotgun (WGS) entry which is preliminary data.</text>
</comment>
<keyword evidence="2" id="KW-1185">Reference proteome</keyword>
<organism evidence="1 2">
    <name type="scientific">Microbacterium aquimaris</name>
    <dbReference type="NCBI Taxonomy" id="459816"/>
    <lineage>
        <taxon>Bacteria</taxon>
        <taxon>Bacillati</taxon>
        <taxon>Actinomycetota</taxon>
        <taxon>Actinomycetes</taxon>
        <taxon>Micrococcales</taxon>
        <taxon>Microbacteriaceae</taxon>
        <taxon>Microbacterium</taxon>
    </lineage>
</organism>
<dbReference type="InterPro" id="IPR013078">
    <property type="entry name" value="His_Pase_superF_clade-1"/>
</dbReference>
<name>A0ABU5NA20_9MICO</name>
<dbReference type="PANTHER" id="PTHR47623">
    <property type="entry name" value="OS09G0287300 PROTEIN"/>
    <property type="match status" value="1"/>
</dbReference>
<dbReference type="RefSeq" id="WP_194422717.1">
    <property type="nucleotide sequence ID" value="NZ_BAAAPT010000001.1"/>
</dbReference>
<protein>
    <submittedName>
        <fullName evidence="1">Histidine phosphatase family protein</fullName>
    </submittedName>
</protein>
<dbReference type="PANTHER" id="PTHR47623:SF1">
    <property type="entry name" value="OS09G0287300 PROTEIN"/>
    <property type="match status" value="1"/>
</dbReference>
<evidence type="ECO:0000313" key="1">
    <source>
        <dbReference type="EMBL" id="MDZ8162933.1"/>
    </source>
</evidence>
<dbReference type="Proteomes" id="UP001291912">
    <property type="component" value="Unassembled WGS sequence"/>
</dbReference>
<sequence>MIRLTIARHAKSDWSDGALSDHDRPLNRRGERDAPLMAARLTEADVHPAVLLSSTAVRALTTARVFGDALGLPVDARQDLYGASADELLSAATSSGADDVMIVAHDPGMTDLAGRLSRGRIDRMPTSAIATFAWETDDWSLVDAIEPTSWDHLTPR</sequence>
<proteinExistence type="predicted"/>
<dbReference type="Pfam" id="PF00300">
    <property type="entry name" value="His_Phos_1"/>
    <property type="match status" value="1"/>
</dbReference>
<accession>A0ABU5NA20</accession>
<gene>
    <name evidence="1" type="ORF">R2Q92_13955</name>
</gene>
<dbReference type="CDD" id="cd07067">
    <property type="entry name" value="HP_PGM_like"/>
    <property type="match status" value="1"/>
</dbReference>